<evidence type="ECO:0000256" key="4">
    <source>
        <dbReference type="ARBA" id="ARBA00022448"/>
    </source>
</evidence>
<dbReference type="AlphaFoldDB" id="A0A343XAN9"/>
<comment type="subunit">
    <text evidence="3">F-type ATPases have 2 components, CF(1) - the catalytic core - and CF(0) - the membrane proton channel.</text>
</comment>
<name>A0A343XAN9_9ORTH</name>
<evidence type="ECO:0000313" key="14">
    <source>
        <dbReference type="EMBL" id="AWI49120.1"/>
    </source>
</evidence>
<evidence type="ECO:0000256" key="2">
    <source>
        <dbReference type="ARBA" id="ARBA00008892"/>
    </source>
</evidence>
<gene>
    <name evidence="14" type="primary">ATP8</name>
</gene>
<dbReference type="GO" id="GO:0015986">
    <property type="term" value="P:proton motive force-driven ATP synthesis"/>
    <property type="evidence" value="ECO:0007669"/>
    <property type="project" value="InterPro"/>
</dbReference>
<keyword evidence="4 12" id="KW-0813">Transport</keyword>
<evidence type="ECO:0000256" key="6">
    <source>
        <dbReference type="ARBA" id="ARBA00022692"/>
    </source>
</evidence>
<dbReference type="EMBL" id="MG680938">
    <property type="protein sequence ID" value="AWI49120.1"/>
    <property type="molecule type" value="Genomic_DNA"/>
</dbReference>
<feature type="transmembrane region" description="Helical" evidence="13">
    <location>
        <begin position="6"/>
        <end position="29"/>
    </location>
</feature>
<organism evidence="14">
    <name type="scientific">Cardiodactylus muiri</name>
    <dbReference type="NCBI Taxonomy" id="2184234"/>
    <lineage>
        <taxon>Eukaryota</taxon>
        <taxon>Metazoa</taxon>
        <taxon>Ecdysozoa</taxon>
        <taxon>Arthropoda</taxon>
        <taxon>Hexapoda</taxon>
        <taxon>Insecta</taxon>
        <taxon>Pterygota</taxon>
        <taxon>Neoptera</taxon>
        <taxon>Polyneoptera</taxon>
        <taxon>Orthoptera</taxon>
        <taxon>Ensifera</taxon>
        <taxon>Gryllidea</taxon>
        <taxon>Grylloidea</taxon>
        <taxon>Gryllidae</taxon>
        <taxon>Eneopterinae</taxon>
        <taxon>Cardiodactylus</taxon>
    </lineage>
</organism>
<dbReference type="CTD" id="4509"/>
<evidence type="ECO:0000256" key="3">
    <source>
        <dbReference type="ARBA" id="ARBA00011291"/>
    </source>
</evidence>
<evidence type="ECO:0000256" key="10">
    <source>
        <dbReference type="ARBA" id="ARBA00023128"/>
    </source>
</evidence>
<sequence length="53" mass="6567">MPQMAPMNWLLLTTIFIMLFILMMVMNYFTFQPIMINNNYQKSFSKKIINWKW</sequence>
<evidence type="ECO:0000256" key="5">
    <source>
        <dbReference type="ARBA" id="ARBA00022547"/>
    </source>
</evidence>
<evidence type="ECO:0000256" key="12">
    <source>
        <dbReference type="RuleBase" id="RU003661"/>
    </source>
</evidence>
<keyword evidence="6 12" id="KW-0812">Transmembrane</keyword>
<evidence type="ECO:0000256" key="1">
    <source>
        <dbReference type="ARBA" id="ARBA00004304"/>
    </source>
</evidence>
<dbReference type="GO" id="GO:0045259">
    <property type="term" value="C:proton-transporting ATP synthase complex"/>
    <property type="evidence" value="ECO:0007669"/>
    <property type="project" value="UniProtKB-KW"/>
</dbReference>
<dbReference type="Pfam" id="PF00895">
    <property type="entry name" value="ATP-synt_8"/>
    <property type="match status" value="1"/>
</dbReference>
<keyword evidence="7 12" id="KW-0375">Hydrogen ion transport</keyword>
<dbReference type="GO" id="GO:0015078">
    <property type="term" value="F:proton transmembrane transporter activity"/>
    <property type="evidence" value="ECO:0007669"/>
    <property type="project" value="InterPro"/>
</dbReference>
<comment type="subcellular location">
    <subcellularLocation>
        <location evidence="1 12">Mitochondrion membrane</location>
        <topology evidence="1 12">Single-pass membrane protein</topology>
    </subcellularLocation>
</comment>
<evidence type="ECO:0000256" key="8">
    <source>
        <dbReference type="ARBA" id="ARBA00022989"/>
    </source>
</evidence>
<proteinExistence type="inferred from homology"/>
<evidence type="ECO:0000256" key="11">
    <source>
        <dbReference type="ARBA" id="ARBA00023136"/>
    </source>
</evidence>
<dbReference type="RefSeq" id="YP_009491792.1">
    <property type="nucleotide sequence ID" value="NC_037914.1"/>
</dbReference>
<evidence type="ECO:0000256" key="7">
    <source>
        <dbReference type="ARBA" id="ARBA00022781"/>
    </source>
</evidence>
<comment type="similarity">
    <text evidence="2 12">Belongs to the ATPase protein 8 family.</text>
</comment>
<dbReference type="GO" id="GO:0031966">
    <property type="term" value="C:mitochondrial membrane"/>
    <property type="evidence" value="ECO:0007669"/>
    <property type="project" value="UniProtKB-SubCell"/>
</dbReference>
<evidence type="ECO:0000256" key="9">
    <source>
        <dbReference type="ARBA" id="ARBA00023065"/>
    </source>
</evidence>
<keyword evidence="10 12" id="KW-0496">Mitochondrion</keyword>
<protein>
    <recommendedName>
        <fullName evidence="12">ATP synthase complex subunit 8</fullName>
    </recommendedName>
</protein>
<keyword evidence="9 12" id="KW-0406">Ion transport</keyword>
<evidence type="ECO:0000256" key="13">
    <source>
        <dbReference type="SAM" id="Phobius"/>
    </source>
</evidence>
<dbReference type="InterPro" id="IPR001421">
    <property type="entry name" value="ATP8_metazoa"/>
</dbReference>
<keyword evidence="5 12" id="KW-0138">CF(0)</keyword>
<dbReference type="GeneID" id="36951267"/>
<keyword evidence="11 13" id="KW-0472">Membrane</keyword>
<keyword evidence="8 13" id="KW-1133">Transmembrane helix</keyword>
<geneLocation type="mitochondrion" evidence="14"/>
<reference evidence="14" key="1">
    <citation type="journal article" date="2017" name="Zootaxa">
        <title>Complete mitochondrial genome and taxonomic revision of Cardiodactylus muiri Otte, 2007 (Gryllidae: Eneopterinae: Lebinthini).</title>
        <authorList>
            <person name="Dong J."/>
            <person name="Vicente N."/>
            <person name="Chintauan-Marquier I.C."/>
            <person name="Ramadi C."/>
            <person name="Dettai A."/>
            <person name="Robillard T."/>
        </authorList>
    </citation>
    <scope>NUCLEOTIDE SEQUENCE</scope>
</reference>
<accession>A0A343XAN9</accession>